<feature type="compositionally biased region" description="Low complexity" evidence="1">
    <location>
        <begin position="38"/>
        <end position="48"/>
    </location>
</feature>
<reference evidence="3" key="2">
    <citation type="submission" date="2020-01" db="EMBL/GenBank/DDBJ databases">
        <authorList>
            <person name="Korhonen P.K.K."/>
            <person name="Guangxu M.G."/>
            <person name="Wang T.W."/>
            <person name="Stroehlein A.J.S."/>
            <person name="Young N.D."/>
            <person name="Ang C.-S.A."/>
            <person name="Fernando D.W.F."/>
            <person name="Lu H.L."/>
            <person name="Taylor S.T."/>
            <person name="Ehtesham M.E.M."/>
            <person name="Najaraj S.H.N."/>
            <person name="Harsha G.H.G."/>
            <person name="Madugundu A.M."/>
            <person name="Renuse S.R."/>
            <person name="Holt D.H."/>
            <person name="Pandey A.P."/>
            <person name="Papenfuss A.P."/>
            <person name="Gasser R.B.G."/>
            <person name="Fischer K.F."/>
        </authorList>
    </citation>
    <scope>NUCLEOTIDE SEQUENCE</scope>
    <source>
        <strain evidence="3">SSS_KF_BRIS2020</strain>
    </source>
</reference>
<keyword evidence="2" id="KW-0472">Membrane</keyword>
<feature type="transmembrane region" description="Helical" evidence="2">
    <location>
        <begin position="339"/>
        <end position="356"/>
    </location>
</feature>
<reference evidence="4" key="3">
    <citation type="submission" date="2022-06" db="UniProtKB">
        <authorList>
            <consortium name="EnsemblMetazoa"/>
        </authorList>
    </citation>
    <scope>IDENTIFICATION</scope>
</reference>
<evidence type="ECO:0000313" key="5">
    <source>
        <dbReference type="Proteomes" id="UP000070412"/>
    </source>
</evidence>
<dbReference type="Proteomes" id="UP000070412">
    <property type="component" value="Unassembled WGS sequence"/>
</dbReference>
<gene>
    <name evidence="3" type="ORF">SSS_2888</name>
</gene>
<name>A0A834RBQ9_SARSC</name>
<feature type="compositionally biased region" description="Polar residues" evidence="1">
    <location>
        <begin position="1"/>
        <end position="20"/>
    </location>
</feature>
<feature type="region of interest" description="Disordered" evidence="1">
    <location>
        <begin position="1"/>
        <end position="48"/>
    </location>
</feature>
<dbReference type="AlphaFoldDB" id="A0A834RBQ9"/>
<evidence type="ECO:0000313" key="4">
    <source>
        <dbReference type="EnsemblMetazoa" id="KAF7492742.1"/>
    </source>
</evidence>
<keyword evidence="2" id="KW-0812">Transmembrane</keyword>
<sequence length="358" mass="40452">MKSNQNWIVRSNQSRNSLNKAPQQSSQPSAPPAPPPSQQSLSSSSSSSSVSFTSLKSASISQPLSSVSLSSAPIKLINIRRESDSDSDVLKLNVNNLNFIEITEQIVGINVPRKNDFKRNLQRKQISKNPNLPNHFKVYPVKEEANEEIIDDCDDVVTNGSESNRISNESMTGFVYYNSVLDYSNENDDSVSLKRFDSGKPSTSISKCSHPSTSSSDHKRFTSIITKQPKNLVRILDETRSDSIVTIRNDPTTLSVIYRNASNEINTWHRNSMQIEELTISDSIHLDRKRFDSIRNDLHRNLLERSEQLRVQINNNAWNDGNVERNLNNDIYKKDRFKVFGFCLTSMTSIAAMILFCT</sequence>
<dbReference type="EMBL" id="WVUK01000056">
    <property type="protein sequence ID" value="KAF7492742.1"/>
    <property type="molecule type" value="Genomic_DNA"/>
</dbReference>
<organism evidence="3">
    <name type="scientific">Sarcoptes scabiei</name>
    <name type="common">Itch mite</name>
    <name type="synonym">Acarus scabiei</name>
    <dbReference type="NCBI Taxonomy" id="52283"/>
    <lineage>
        <taxon>Eukaryota</taxon>
        <taxon>Metazoa</taxon>
        <taxon>Ecdysozoa</taxon>
        <taxon>Arthropoda</taxon>
        <taxon>Chelicerata</taxon>
        <taxon>Arachnida</taxon>
        <taxon>Acari</taxon>
        <taxon>Acariformes</taxon>
        <taxon>Sarcoptiformes</taxon>
        <taxon>Astigmata</taxon>
        <taxon>Psoroptidia</taxon>
        <taxon>Sarcoptoidea</taxon>
        <taxon>Sarcoptidae</taxon>
        <taxon>Sarcoptinae</taxon>
        <taxon>Sarcoptes</taxon>
    </lineage>
</organism>
<keyword evidence="5" id="KW-1185">Reference proteome</keyword>
<keyword evidence="2" id="KW-1133">Transmembrane helix</keyword>
<evidence type="ECO:0000256" key="1">
    <source>
        <dbReference type="SAM" id="MobiDB-lite"/>
    </source>
</evidence>
<feature type="compositionally biased region" description="Polar residues" evidence="1">
    <location>
        <begin position="200"/>
        <end position="215"/>
    </location>
</feature>
<dbReference type="EnsemblMetazoa" id="SSS_2888s_mrna">
    <property type="protein sequence ID" value="KAF7492742.1"/>
    <property type="gene ID" value="SSS_2888"/>
</dbReference>
<protein>
    <submittedName>
        <fullName evidence="3 4">Uncharacterized protein</fullName>
    </submittedName>
</protein>
<evidence type="ECO:0000256" key="2">
    <source>
        <dbReference type="SAM" id="Phobius"/>
    </source>
</evidence>
<evidence type="ECO:0000313" key="3">
    <source>
        <dbReference type="EMBL" id="KAF7492742.1"/>
    </source>
</evidence>
<accession>A0A834RBQ9</accession>
<feature type="region of interest" description="Disordered" evidence="1">
    <location>
        <begin position="198"/>
        <end position="221"/>
    </location>
</feature>
<reference evidence="5" key="1">
    <citation type="journal article" date="2020" name="PLoS Negl. Trop. Dis.">
        <title>High-quality nuclear genome for Sarcoptes scabiei-A critical resource for a neglected parasite.</title>
        <authorList>
            <person name="Korhonen P.K."/>
            <person name="Gasser R.B."/>
            <person name="Ma G."/>
            <person name="Wang T."/>
            <person name="Stroehlein A.J."/>
            <person name="Young N.D."/>
            <person name="Ang C.S."/>
            <person name="Fernando D.D."/>
            <person name="Lu H.C."/>
            <person name="Taylor S."/>
            <person name="Reynolds S.L."/>
            <person name="Mofiz E."/>
            <person name="Najaraj S.H."/>
            <person name="Gowda H."/>
            <person name="Madugundu A."/>
            <person name="Renuse S."/>
            <person name="Holt D."/>
            <person name="Pandey A."/>
            <person name="Papenfuss A.T."/>
            <person name="Fischer K."/>
        </authorList>
    </citation>
    <scope>NUCLEOTIDE SEQUENCE [LARGE SCALE GENOMIC DNA]</scope>
</reference>
<proteinExistence type="predicted"/>